<dbReference type="EMBL" id="JAODUP010000506">
    <property type="protein sequence ID" value="KAK2148266.1"/>
    <property type="molecule type" value="Genomic_DNA"/>
</dbReference>
<comment type="caution">
    <text evidence="1">The sequence shown here is derived from an EMBL/GenBank/DDBJ whole genome shotgun (WGS) entry which is preliminary data.</text>
</comment>
<gene>
    <name evidence="1" type="ORF">LSH36_506g01005</name>
</gene>
<reference evidence="1" key="1">
    <citation type="journal article" date="2023" name="Mol. Biol. Evol.">
        <title>Third-Generation Sequencing Reveals the Adaptive Role of the Epigenome in Three Deep-Sea Polychaetes.</title>
        <authorList>
            <person name="Perez M."/>
            <person name="Aroh O."/>
            <person name="Sun Y."/>
            <person name="Lan Y."/>
            <person name="Juniper S.K."/>
            <person name="Young C.R."/>
            <person name="Angers B."/>
            <person name="Qian P.Y."/>
        </authorList>
    </citation>
    <scope>NUCLEOTIDE SEQUENCE</scope>
    <source>
        <strain evidence="1">P08H-3</strain>
    </source>
</reference>
<evidence type="ECO:0000313" key="2">
    <source>
        <dbReference type="Proteomes" id="UP001208570"/>
    </source>
</evidence>
<keyword evidence="2" id="KW-1185">Reference proteome</keyword>
<dbReference type="Proteomes" id="UP001208570">
    <property type="component" value="Unassembled WGS sequence"/>
</dbReference>
<name>A0AAD9J979_9ANNE</name>
<accession>A0AAD9J979</accession>
<proteinExistence type="predicted"/>
<protein>
    <submittedName>
        <fullName evidence="1">Uncharacterized protein</fullName>
    </submittedName>
</protein>
<organism evidence="1 2">
    <name type="scientific">Paralvinella palmiformis</name>
    <dbReference type="NCBI Taxonomy" id="53620"/>
    <lineage>
        <taxon>Eukaryota</taxon>
        <taxon>Metazoa</taxon>
        <taxon>Spiralia</taxon>
        <taxon>Lophotrochozoa</taxon>
        <taxon>Annelida</taxon>
        <taxon>Polychaeta</taxon>
        <taxon>Sedentaria</taxon>
        <taxon>Canalipalpata</taxon>
        <taxon>Terebellida</taxon>
        <taxon>Terebelliformia</taxon>
        <taxon>Alvinellidae</taxon>
        <taxon>Paralvinella</taxon>
    </lineage>
</organism>
<sequence>MYATEQPTVHTDDSAIKGNLRGIMTVKVKLPTGELVTLFDTTLIKANVSSETVDVGRIGIPLPALPDVKYSNAEVHLLKARIILICYWKISYYVRIDLRIEPYL</sequence>
<dbReference type="AlphaFoldDB" id="A0AAD9J979"/>
<evidence type="ECO:0000313" key="1">
    <source>
        <dbReference type="EMBL" id="KAK2148266.1"/>
    </source>
</evidence>